<feature type="domain" description="N-acetyltransferase" evidence="1">
    <location>
        <begin position="18"/>
        <end position="186"/>
    </location>
</feature>
<dbReference type="InterPro" id="IPR016181">
    <property type="entry name" value="Acyl_CoA_acyltransferase"/>
</dbReference>
<dbReference type="PROSITE" id="PS51186">
    <property type="entry name" value="GNAT"/>
    <property type="match status" value="1"/>
</dbReference>
<proteinExistence type="predicted"/>
<evidence type="ECO:0000259" key="1">
    <source>
        <dbReference type="PROSITE" id="PS51186"/>
    </source>
</evidence>
<protein>
    <submittedName>
        <fullName evidence="2">GNAT family N-acetyltransferase</fullName>
    </submittedName>
</protein>
<evidence type="ECO:0000313" key="2">
    <source>
        <dbReference type="EMBL" id="MBW8483206.1"/>
    </source>
</evidence>
<dbReference type="Proteomes" id="UP000774570">
    <property type="component" value="Unassembled WGS sequence"/>
</dbReference>
<dbReference type="SUPFAM" id="SSF55729">
    <property type="entry name" value="Acyl-CoA N-acyltransferases (Nat)"/>
    <property type="match status" value="1"/>
</dbReference>
<dbReference type="RefSeq" id="WP_220166279.1">
    <property type="nucleotide sequence ID" value="NZ_JAIBOA010000007.1"/>
</dbReference>
<dbReference type="InterPro" id="IPR000182">
    <property type="entry name" value="GNAT_dom"/>
</dbReference>
<gene>
    <name evidence="2" type="ORF">K1Y72_12555</name>
</gene>
<dbReference type="PANTHER" id="PTHR43441">
    <property type="entry name" value="RIBOSOMAL-PROTEIN-SERINE ACETYLTRANSFERASE"/>
    <property type="match status" value="1"/>
</dbReference>
<comment type="caution">
    <text evidence="2">The sequence shown here is derived from an EMBL/GenBank/DDBJ whole genome shotgun (WGS) entry which is preliminary data.</text>
</comment>
<dbReference type="Gene3D" id="3.40.630.30">
    <property type="match status" value="1"/>
</dbReference>
<dbReference type="PANTHER" id="PTHR43441:SF3">
    <property type="entry name" value="ACETYLTRANSFERASE"/>
    <property type="match status" value="1"/>
</dbReference>
<dbReference type="EMBL" id="JAIBOA010000007">
    <property type="protein sequence ID" value="MBW8483206.1"/>
    <property type="molecule type" value="Genomic_DNA"/>
</dbReference>
<reference evidence="2 3" key="1">
    <citation type="submission" date="2021-07" db="EMBL/GenBank/DDBJ databases">
        <title>Actinomadura sp. PM05-2 isolated from lichen.</title>
        <authorList>
            <person name="Somphong A."/>
            <person name="Phongsopitanun W."/>
            <person name="Tanasupawat S."/>
            <person name="Peongsungnone V."/>
        </authorList>
    </citation>
    <scope>NUCLEOTIDE SEQUENCE [LARGE SCALE GENOMIC DNA]</scope>
    <source>
        <strain evidence="2 3">PM05-2</strain>
    </source>
</reference>
<keyword evidence="3" id="KW-1185">Reference proteome</keyword>
<evidence type="ECO:0000313" key="3">
    <source>
        <dbReference type="Proteomes" id="UP000774570"/>
    </source>
</evidence>
<sequence>MSPSENARPPERIVHPAVVLRRLRPADAPALHEAAVASHDELHRWMPWATDPPAESAQVEFAATSHREWDEGASFVYLMFDPADAAGERPIGTVGLHARIGPGALEIGYWVHSARTGRGLATTGAGLLTAAAFRLAGVERVEIHCDRANRASAAVPRKLGFRHQRTEDHAPEAPAETGRREIWVLDRAGLAAAPAAAY</sequence>
<dbReference type="InterPro" id="IPR051908">
    <property type="entry name" value="Ribosomal_N-acetyltransferase"/>
</dbReference>
<accession>A0ABS7FSC8</accession>
<organism evidence="2 3">
    <name type="scientific">Actinomadura parmotrematis</name>
    <dbReference type="NCBI Taxonomy" id="2864039"/>
    <lineage>
        <taxon>Bacteria</taxon>
        <taxon>Bacillati</taxon>
        <taxon>Actinomycetota</taxon>
        <taxon>Actinomycetes</taxon>
        <taxon>Streptosporangiales</taxon>
        <taxon>Thermomonosporaceae</taxon>
        <taxon>Actinomadura</taxon>
    </lineage>
</organism>
<name>A0ABS7FSC8_9ACTN</name>
<dbReference type="Pfam" id="PF13302">
    <property type="entry name" value="Acetyltransf_3"/>
    <property type="match status" value="1"/>
</dbReference>